<name>A0A2A6RJF6_9CHLR</name>
<reference evidence="6" key="1">
    <citation type="submission" date="2017-08" db="EMBL/GenBank/DDBJ databases">
        <authorList>
            <person name="Grouzdev D.S."/>
            <person name="Gaisin V.A."/>
            <person name="Rysina M.S."/>
            <person name="Gorlenko V.M."/>
        </authorList>
    </citation>
    <scope>NUCLEOTIDE SEQUENCE [LARGE SCALE GENOMIC DNA]</scope>
    <source>
        <strain evidence="6">Kir15-3F</strain>
    </source>
</reference>
<evidence type="ECO:0000313" key="5">
    <source>
        <dbReference type="EMBL" id="PDW03207.1"/>
    </source>
</evidence>
<dbReference type="SUPFAM" id="SSF49265">
    <property type="entry name" value="Fibronectin type III"/>
    <property type="match status" value="1"/>
</dbReference>
<comment type="caution">
    <text evidence="5">The sequence shown here is derived from an EMBL/GenBank/DDBJ whole genome shotgun (WGS) entry which is preliminary data.</text>
</comment>
<dbReference type="SMART" id="SM00327">
    <property type="entry name" value="VWA"/>
    <property type="match status" value="1"/>
</dbReference>
<sequence>MKSMALDRRHALRLILHLALLLFITFAAVLPVMLPRQATAADLVNLGLPLATFDDNALPQGWAVLPESGPGWTFNDPGNRTNLTGGIGGFAIADSDHAGRVAMDTELRTPAFSLSGAASARLNFNHLFQPHGQSAAAIDYSIDGGTNWTNLWQQTQRANGQVGLNLPAALLGQANVMLRFRYHNANYDWFWQLDNIQVTAEATRPKPNAPTNLSAQLTNGQVALSWVDSSTNETGFRVERSTDGTTWATLSTLPANSTSARDARAACGSTLSYRVVALLASGDPSDPSNVAQVTTPACVGVTSINESFDATTTPTDWTVTPATGAAWRFDNPKSRDNRTGGAGNFAIADSDHAGQVAMDTSLQTPLLNFAEAQAVSLSFKTFFQIHTRATADVDVSSDNGTTWTNVWRKTATFNGPVSLDISRHAAGKSNVLVRFRYYNANDDWLWQIDDVQLEGLAPPAAPTNLSASLGGNGQINLAWNGGGAPRFELQRAPATGDAWAKLAEVSNGATTFVDEGVASKTTYRYRVKAINAAGESAWSNVVSRESGDRTSRTFDITISLYRNEVNDELRSNYERILRYFADSVYEMSNGAHKLGNVKVFLGGANKDNSHIVWVETCHPSAHVSGYGRPGLRVNMCDVFHNQRYLTSDGWAQVGGFGSLGHEWGHYFYGLYDEYRGGSACDPNAPSWPCAGDTPVPYAMMHSGDYAGNNPDFGFNGDLRWGNFSTARNDTRNTAQHRIFGASSWDTLVRPPSQDPRDGQRNRTPTRLHWPELAAVAPGPDETHRITLVNETARQAARSELTISWLNSAGQVLNTTGSQATLAQGTSGVVRQFVIDHSVRISNTQVLDTIKNAVSQQIDAANIGDTIGLITLGVTPTVVHAPLTINSDADRTTLKNALAGITPQTSGDADLGAALQTALGNLPESLNRYVILITGGAETTGEPSFAQVGAYQTANVPIFALAYPSDAASAAMLQQLALATDGEYLALGNSGRSSLTAALQELRQTTTPALIFDLAEDVMLVDAGTTKETNFIVDSTLGSVDLFVFVDGALGDATVALEAPNGSAVQMECEADNDGDDPRDVFTICSAMLEGETLQVGAWKLMATAADRDLFIFYSIEATAAAGEFAYTATVTAVDGTLVNYPEPIIIRASLQREVLVTDLYVTARLIAPDGSERVIELRDDGNAPDAVANDGEYTGIFDYDMDGVYYVLVDFDNRDGTAKTTIASYQLQRGSDPPEPVLLTENFQRHAATQITVQGWREDDHAEELDLATPLPLDNSPVAGRIDFAGDIDTFKLTVPEGGAGEITIRTSDLALGMDPVVFIFSEDGSIDIFDFFEAEPTSNDYLSIPLNVTAGQELYITVMHLHEEAETGYYSISAGPALPLEGMRGVPTKATFSVYLPLIAR</sequence>
<dbReference type="Pfam" id="PF00092">
    <property type="entry name" value="VWA"/>
    <property type="match status" value="1"/>
</dbReference>
<dbReference type="Gene3D" id="2.60.120.380">
    <property type="match status" value="1"/>
</dbReference>
<proteinExistence type="predicted"/>
<keyword evidence="6" id="KW-1185">Reference proteome</keyword>
<dbReference type="InterPro" id="IPR036465">
    <property type="entry name" value="vWFA_dom_sf"/>
</dbReference>
<dbReference type="OrthoDB" id="134598at2"/>
<feature type="domain" description="VWFA" evidence="3">
    <location>
        <begin position="832"/>
        <end position="1001"/>
    </location>
</feature>
<dbReference type="SUPFAM" id="SSF49899">
    <property type="entry name" value="Concanavalin A-like lectins/glucanases"/>
    <property type="match status" value="1"/>
</dbReference>
<comment type="subcellular location">
    <subcellularLocation>
        <location evidence="1">Secreted</location>
        <location evidence="1">Extracellular space</location>
    </subcellularLocation>
</comment>
<protein>
    <recommendedName>
        <fullName evidence="7">Fibronectin type-III domain-containing protein</fullName>
    </recommendedName>
</protein>
<accession>A0A2A6RJF6</accession>
<dbReference type="NCBIfam" id="NF041940">
    <property type="entry name" value="choice_anch_X"/>
    <property type="match status" value="1"/>
</dbReference>
<dbReference type="InterPro" id="IPR013783">
    <property type="entry name" value="Ig-like_fold"/>
</dbReference>
<dbReference type="InterPro" id="IPR013320">
    <property type="entry name" value="ConA-like_dom_sf"/>
</dbReference>
<evidence type="ECO:0000313" key="6">
    <source>
        <dbReference type="Proteomes" id="UP000220527"/>
    </source>
</evidence>
<dbReference type="PROSITE" id="PS50853">
    <property type="entry name" value="FN3"/>
    <property type="match status" value="2"/>
</dbReference>
<dbReference type="Gene3D" id="2.60.120.200">
    <property type="match status" value="2"/>
</dbReference>
<organism evidence="5 6">
    <name type="scientific">Candidatus Viridilinea mediisalina</name>
    <dbReference type="NCBI Taxonomy" id="2024553"/>
    <lineage>
        <taxon>Bacteria</taxon>
        <taxon>Bacillati</taxon>
        <taxon>Chloroflexota</taxon>
        <taxon>Chloroflexia</taxon>
        <taxon>Chloroflexales</taxon>
        <taxon>Chloroflexineae</taxon>
        <taxon>Oscillochloridaceae</taxon>
        <taxon>Candidatus Viridilinea</taxon>
    </lineage>
</organism>
<dbReference type="Proteomes" id="UP000220527">
    <property type="component" value="Unassembled WGS sequence"/>
</dbReference>
<feature type="region of interest" description="Disordered" evidence="2">
    <location>
        <begin position="743"/>
        <end position="764"/>
    </location>
</feature>
<dbReference type="CDD" id="cd00198">
    <property type="entry name" value="vWFA"/>
    <property type="match status" value="1"/>
</dbReference>
<dbReference type="EMBL" id="NQWI01000037">
    <property type="protein sequence ID" value="PDW03207.1"/>
    <property type="molecule type" value="Genomic_DNA"/>
</dbReference>
<gene>
    <name evidence="5" type="ORF">CJ255_10125</name>
</gene>
<dbReference type="InterPro" id="IPR002035">
    <property type="entry name" value="VWF_A"/>
</dbReference>
<dbReference type="CDD" id="cd00063">
    <property type="entry name" value="FN3"/>
    <property type="match status" value="1"/>
</dbReference>
<dbReference type="SMART" id="SM00060">
    <property type="entry name" value="FN3"/>
    <property type="match status" value="2"/>
</dbReference>
<dbReference type="Gene3D" id="2.60.40.10">
    <property type="entry name" value="Immunoglobulins"/>
    <property type="match status" value="2"/>
</dbReference>
<dbReference type="PROSITE" id="PS50234">
    <property type="entry name" value="VWFA"/>
    <property type="match status" value="1"/>
</dbReference>
<dbReference type="Gene3D" id="3.40.50.410">
    <property type="entry name" value="von Willebrand factor, type A domain"/>
    <property type="match status" value="1"/>
</dbReference>
<evidence type="ECO:0000259" key="4">
    <source>
        <dbReference type="PROSITE" id="PS50853"/>
    </source>
</evidence>
<evidence type="ECO:0008006" key="7">
    <source>
        <dbReference type="Google" id="ProtNLM"/>
    </source>
</evidence>
<evidence type="ECO:0000256" key="1">
    <source>
        <dbReference type="ARBA" id="ARBA00004239"/>
    </source>
</evidence>
<evidence type="ECO:0000256" key="2">
    <source>
        <dbReference type="SAM" id="MobiDB-lite"/>
    </source>
</evidence>
<dbReference type="GO" id="GO:0005576">
    <property type="term" value="C:extracellular region"/>
    <property type="evidence" value="ECO:0007669"/>
    <property type="project" value="UniProtKB-SubCell"/>
</dbReference>
<dbReference type="SUPFAM" id="SSF53300">
    <property type="entry name" value="vWA-like"/>
    <property type="match status" value="1"/>
</dbReference>
<evidence type="ECO:0000259" key="3">
    <source>
        <dbReference type="PROSITE" id="PS50234"/>
    </source>
</evidence>
<dbReference type="InterPro" id="IPR036116">
    <property type="entry name" value="FN3_sf"/>
</dbReference>
<feature type="domain" description="Fibronectin type-III" evidence="4">
    <location>
        <begin position="209"/>
        <end position="298"/>
    </location>
</feature>
<feature type="domain" description="Fibronectin type-III" evidence="4">
    <location>
        <begin position="461"/>
        <end position="549"/>
    </location>
</feature>
<dbReference type="InterPro" id="IPR003961">
    <property type="entry name" value="FN3_dom"/>
</dbReference>